<reference evidence="2 3" key="1">
    <citation type="submission" date="2017-01" db="EMBL/GenBank/DDBJ databases">
        <title>Genome analysis of Paenibacillus selenitrireducens ES3-24.</title>
        <authorList>
            <person name="Xu D."/>
            <person name="Yao R."/>
            <person name="Zheng S."/>
        </authorList>
    </citation>
    <scope>NUCLEOTIDE SEQUENCE [LARGE SCALE GENOMIC DNA]</scope>
    <source>
        <strain evidence="2 3">ES3-24</strain>
    </source>
</reference>
<dbReference type="STRING" id="1324314.BVG16_16315"/>
<dbReference type="RefSeq" id="WP_078499752.1">
    <property type="nucleotide sequence ID" value="NZ_MSZX01000006.1"/>
</dbReference>
<evidence type="ECO:0000313" key="3">
    <source>
        <dbReference type="Proteomes" id="UP000190188"/>
    </source>
</evidence>
<evidence type="ECO:0000259" key="1">
    <source>
        <dbReference type="Pfam" id="PF04965"/>
    </source>
</evidence>
<organism evidence="2 3">
    <name type="scientific">Paenibacillus selenitireducens</name>
    <dbReference type="NCBI Taxonomy" id="1324314"/>
    <lineage>
        <taxon>Bacteria</taxon>
        <taxon>Bacillati</taxon>
        <taxon>Bacillota</taxon>
        <taxon>Bacilli</taxon>
        <taxon>Bacillales</taxon>
        <taxon>Paenibacillaceae</taxon>
        <taxon>Paenibacillus</taxon>
    </lineage>
</organism>
<comment type="caution">
    <text evidence="2">The sequence shown here is derived from an EMBL/GenBank/DDBJ whole genome shotgun (WGS) entry which is preliminary data.</text>
</comment>
<dbReference type="InterPro" id="IPR007048">
    <property type="entry name" value="IraD/Gp25-like"/>
</dbReference>
<keyword evidence="3" id="KW-1185">Reference proteome</keyword>
<accession>A0A1T2XA01</accession>
<gene>
    <name evidence="2" type="ORF">BVG16_16315</name>
</gene>
<dbReference type="Pfam" id="PF04965">
    <property type="entry name" value="GPW_gp25"/>
    <property type="match status" value="1"/>
</dbReference>
<dbReference type="SUPFAM" id="SSF160719">
    <property type="entry name" value="gpW/gp25-like"/>
    <property type="match status" value="1"/>
</dbReference>
<proteinExistence type="predicted"/>
<dbReference type="Gene3D" id="3.10.450.40">
    <property type="match status" value="1"/>
</dbReference>
<sequence length="97" mass="10656">MIVNFSPKSIDEEIHQNVVCIIETVAGSVPLNRSFGLDSTDTDLPVNILQAQMTNRIISALQDLEPRIVVEAVTYQPGEDGKVNPNVKYKIAEGVTF</sequence>
<dbReference type="Proteomes" id="UP000190188">
    <property type="component" value="Unassembled WGS sequence"/>
</dbReference>
<evidence type="ECO:0000313" key="2">
    <source>
        <dbReference type="EMBL" id="OPA76734.1"/>
    </source>
</evidence>
<feature type="domain" description="IraD/Gp25-like" evidence="1">
    <location>
        <begin position="9"/>
        <end position="91"/>
    </location>
</feature>
<dbReference type="EMBL" id="MSZX01000006">
    <property type="protein sequence ID" value="OPA76734.1"/>
    <property type="molecule type" value="Genomic_DNA"/>
</dbReference>
<name>A0A1T2XA01_9BACL</name>
<dbReference type="AlphaFoldDB" id="A0A1T2XA01"/>
<dbReference type="OrthoDB" id="2739807at2"/>
<protein>
    <recommendedName>
        <fullName evidence="1">IraD/Gp25-like domain-containing protein</fullName>
    </recommendedName>
</protein>